<feature type="domain" description="Xaa-Pro dipeptidyl-peptidase-like" evidence="1">
    <location>
        <begin position="22"/>
        <end position="104"/>
    </location>
</feature>
<dbReference type="NCBIfam" id="TIGR03101">
    <property type="entry name" value="hydr2_PEP"/>
    <property type="match status" value="1"/>
</dbReference>
<proteinExistence type="predicted"/>
<gene>
    <name evidence="2" type="ORF">CRENPOLYSF1_670033</name>
</gene>
<organism evidence="2 3">
    <name type="scientific">Crenothrix polyspora</name>
    <dbReference type="NCBI Taxonomy" id="360316"/>
    <lineage>
        <taxon>Bacteria</taxon>
        <taxon>Pseudomonadati</taxon>
        <taxon>Pseudomonadota</taxon>
        <taxon>Gammaproteobacteria</taxon>
        <taxon>Methylococcales</taxon>
        <taxon>Crenotrichaceae</taxon>
        <taxon>Crenothrix</taxon>
    </lineage>
</organism>
<evidence type="ECO:0000313" key="2">
    <source>
        <dbReference type="EMBL" id="SJM95306.1"/>
    </source>
</evidence>
<evidence type="ECO:0000313" key="3">
    <source>
        <dbReference type="Proteomes" id="UP000195667"/>
    </source>
</evidence>
<dbReference type="AlphaFoldDB" id="A0A1R4HGC8"/>
<keyword evidence="3" id="KW-1185">Reference proteome</keyword>
<protein>
    <submittedName>
        <fullName evidence="2">Hydrolase, exosortase system type 1 associated</fullName>
    </submittedName>
</protein>
<dbReference type="GO" id="GO:0016787">
    <property type="term" value="F:hydrolase activity"/>
    <property type="evidence" value="ECO:0007669"/>
    <property type="project" value="UniProtKB-KW"/>
</dbReference>
<dbReference type="InterPro" id="IPR000383">
    <property type="entry name" value="Xaa-Pro-like_dom"/>
</dbReference>
<dbReference type="RefSeq" id="WP_176371134.1">
    <property type="nucleotide sequence ID" value="NZ_FUKI01000145.1"/>
</dbReference>
<name>A0A1R4HGC8_9GAMM</name>
<dbReference type="Proteomes" id="UP000195667">
    <property type="component" value="Unassembled WGS sequence"/>
</dbReference>
<dbReference type="Gene3D" id="3.40.50.1820">
    <property type="entry name" value="alpha/beta hydrolase"/>
    <property type="match status" value="1"/>
</dbReference>
<sequence>MTSTAPFSPFFLNSEGRALFSVFYPAQNVAAAQGFILHIPAFAEEMNKSRRMVALQAQSFANKGYAVLVIDLFGTGDSAGDFSAASWLLWKQDITAACLWLLEQGATAITLWGLRTGALLALDFASYTVLKINHVLCWQPVLNGELFVMQFLRLRLAAAMMDKDAPQEKTSDLKQQLLDGGVVEVAGYALSPEVVMPLLALSAYDIDISSVERISVIEVVGHSQKLAAPNTLKWAEEQDSKGKAIVIKTVVGHSFWTTQEITDVPALLSESLNCLI</sequence>
<dbReference type="InterPro" id="IPR017532">
    <property type="entry name" value="Hydrolase-2_PEP"/>
</dbReference>
<evidence type="ECO:0000259" key="1">
    <source>
        <dbReference type="Pfam" id="PF02129"/>
    </source>
</evidence>
<dbReference type="EMBL" id="FUKI01000145">
    <property type="protein sequence ID" value="SJM95306.1"/>
    <property type="molecule type" value="Genomic_DNA"/>
</dbReference>
<dbReference type="InterPro" id="IPR029058">
    <property type="entry name" value="AB_hydrolase_fold"/>
</dbReference>
<accession>A0A1R4HGC8</accession>
<dbReference type="Pfam" id="PF02129">
    <property type="entry name" value="Peptidase_S15"/>
    <property type="match status" value="1"/>
</dbReference>
<dbReference type="SUPFAM" id="SSF53474">
    <property type="entry name" value="alpha/beta-Hydrolases"/>
    <property type="match status" value="1"/>
</dbReference>
<keyword evidence="2" id="KW-0378">Hydrolase</keyword>
<reference evidence="3" key="1">
    <citation type="submission" date="2017-02" db="EMBL/GenBank/DDBJ databases">
        <authorList>
            <person name="Daims H."/>
        </authorList>
    </citation>
    <scope>NUCLEOTIDE SEQUENCE [LARGE SCALE GENOMIC DNA]</scope>
</reference>